<dbReference type="OrthoDB" id="227596at2"/>
<dbReference type="GO" id="GO:0046983">
    <property type="term" value="F:protein dimerization activity"/>
    <property type="evidence" value="ECO:0007669"/>
    <property type="project" value="InterPro"/>
</dbReference>
<keyword evidence="3" id="KW-0597">Phosphoprotein</keyword>
<keyword evidence="8" id="KW-0902">Two-component regulatory system</keyword>
<gene>
    <name evidence="13" type="ORF">SAMN05443668_104270</name>
</gene>
<dbReference type="Gene3D" id="3.30.565.10">
    <property type="entry name" value="Histidine kinase-like ATPase, C-terminal domain"/>
    <property type="match status" value="1"/>
</dbReference>
<dbReference type="EC" id="2.7.13.3" evidence="2"/>
<dbReference type="InterPro" id="IPR011712">
    <property type="entry name" value="Sig_transdc_His_kin_sub3_dim/P"/>
</dbReference>
<dbReference type="STRING" id="134849.SAMN05443668_104270"/>
<keyword evidence="4" id="KW-0808">Transferase</keyword>
<dbReference type="InterPro" id="IPR003594">
    <property type="entry name" value="HATPase_dom"/>
</dbReference>
<dbReference type="InterPro" id="IPR055558">
    <property type="entry name" value="DUF7134"/>
</dbReference>
<keyword evidence="9" id="KW-1133">Transmembrane helix</keyword>
<keyword evidence="9" id="KW-0812">Transmembrane</keyword>
<evidence type="ECO:0000256" key="7">
    <source>
        <dbReference type="ARBA" id="ARBA00022840"/>
    </source>
</evidence>
<protein>
    <recommendedName>
        <fullName evidence="2">histidine kinase</fullName>
        <ecNumber evidence="2">2.7.13.3</ecNumber>
    </recommendedName>
</protein>
<feature type="domain" description="Histidine kinase/HSP90-like ATPase" evidence="10">
    <location>
        <begin position="302"/>
        <end position="388"/>
    </location>
</feature>
<dbReference type="Pfam" id="PF02518">
    <property type="entry name" value="HATPase_c"/>
    <property type="match status" value="1"/>
</dbReference>
<organism evidence="13 14">
    <name type="scientific">Cryptosporangium aurantiacum</name>
    <dbReference type="NCBI Taxonomy" id="134849"/>
    <lineage>
        <taxon>Bacteria</taxon>
        <taxon>Bacillati</taxon>
        <taxon>Actinomycetota</taxon>
        <taxon>Actinomycetes</taxon>
        <taxon>Cryptosporangiales</taxon>
        <taxon>Cryptosporangiaceae</taxon>
        <taxon>Cryptosporangium</taxon>
    </lineage>
</organism>
<dbReference type="InterPro" id="IPR036890">
    <property type="entry name" value="HATPase_C_sf"/>
</dbReference>
<dbReference type="RefSeq" id="WP_073257800.1">
    <property type="nucleotide sequence ID" value="NZ_FRCS01000004.1"/>
</dbReference>
<evidence type="ECO:0000259" key="10">
    <source>
        <dbReference type="Pfam" id="PF02518"/>
    </source>
</evidence>
<dbReference type="GO" id="GO:0016020">
    <property type="term" value="C:membrane"/>
    <property type="evidence" value="ECO:0007669"/>
    <property type="project" value="InterPro"/>
</dbReference>
<evidence type="ECO:0000256" key="3">
    <source>
        <dbReference type="ARBA" id="ARBA00022553"/>
    </source>
</evidence>
<comment type="catalytic activity">
    <reaction evidence="1">
        <text>ATP + protein L-histidine = ADP + protein N-phospho-L-histidine.</text>
        <dbReference type="EC" id="2.7.13.3"/>
    </reaction>
</comment>
<evidence type="ECO:0000256" key="1">
    <source>
        <dbReference type="ARBA" id="ARBA00000085"/>
    </source>
</evidence>
<dbReference type="GO" id="GO:0005524">
    <property type="term" value="F:ATP binding"/>
    <property type="evidence" value="ECO:0007669"/>
    <property type="project" value="UniProtKB-KW"/>
</dbReference>
<reference evidence="13 14" key="1">
    <citation type="submission" date="2016-11" db="EMBL/GenBank/DDBJ databases">
        <authorList>
            <person name="Jaros S."/>
            <person name="Januszkiewicz K."/>
            <person name="Wedrychowicz H."/>
        </authorList>
    </citation>
    <scope>NUCLEOTIDE SEQUENCE [LARGE SCALE GENOMIC DNA]</scope>
    <source>
        <strain evidence="13 14">DSM 46144</strain>
    </source>
</reference>
<evidence type="ECO:0000256" key="5">
    <source>
        <dbReference type="ARBA" id="ARBA00022741"/>
    </source>
</evidence>
<feature type="transmembrane region" description="Helical" evidence="9">
    <location>
        <begin position="78"/>
        <end position="98"/>
    </location>
</feature>
<dbReference type="Pfam" id="PF07730">
    <property type="entry name" value="HisKA_3"/>
    <property type="match status" value="1"/>
</dbReference>
<evidence type="ECO:0000313" key="14">
    <source>
        <dbReference type="Proteomes" id="UP000184440"/>
    </source>
</evidence>
<dbReference type="PANTHER" id="PTHR24421">
    <property type="entry name" value="NITRATE/NITRITE SENSOR PROTEIN NARX-RELATED"/>
    <property type="match status" value="1"/>
</dbReference>
<dbReference type="PANTHER" id="PTHR24421:SF10">
    <property type="entry name" value="NITRATE_NITRITE SENSOR PROTEIN NARQ"/>
    <property type="match status" value="1"/>
</dbReference>
<dbReference type="InterPro" id="IPR050482">
    <property type="entry name" value="Sensor_HK_TwoCompSys"/>
</dbReference>
<evidence type="ECO:0000256" key="9">
    <source>
        <dbReference type="SAM" id="Phobius"/>
    </source>
</evidence>
<keyword evidence="14" id="KW-1185">Reference proteome</keyword>
<name>A0A1M7Q7W5_9ACTN</name>
<feature type="domain" description="Signal transduction histidine kinase subgroup 3 dimerisation and phosphoacceptor" evidence="11">
    <location>
        <begin position="187"/>
        <end position="253"/>
    </location>
</feature>
<evidence type="ECO:0000256" key="4">
    <source>
        <dbReference type="ARBA" id="ARBA00022679"/>
    </source>
</evidence>
<dbReference type="AlphaFoldDB" id="A0A1M7Q7W5"/>
<keyword evidence="5" id="KW-0547">Nucleotide-binding</keyword>
<evidence type="ECO:0000256" key="2">
    <source>
        <dbReference type="ARBA" id="ARBA00012438"/>
    </source>
</evidence>
<feature type="domain" description="DUF7134" evidence="12">
    <location>
        <begin position="10"/>
        <end position="159"/>
    </location>
</feature>
<dbReference type="SUPFAM" id="SSF55874">
    <property type="entry name" value="ATPase domain of HSP90 chaperone/DNA topoisomerase II/histidine kinase"/>
    <property type="match status" value="1"/>
</dbReference>
<evidence type="ECO:0000256" key="6">
    <source>
        <dbReference type="ARBA" id="ARBA00022777"/>
    </source>
</evidence>
<dbReference type="Proteomes" id="UP000184440">
    <property type="component" value="Unassembled WGS sequence"/>
</dbReference>
<keyword evidence="7" id="KW-0067">ATP-binding</keyword>
<feature type="transmembrane region" description="Helical" evidence="9">
    <location>
        <begin position="134"/>
        <end position="152"/>
    </location>
</feature>
<sequence length="396" mass="41082">MGLLGHVRASVRDHPHADVAVAGVVFAVTLVTTFAAPGGQPIDAVALLTVAVASGALAGRRRAPVTVLLVSAVAAEVYLVHFGGLQGSLVLAAPLIALYTVAELTTRRRAVVIGVSVVLLFGALHIVVKPASWIGADNVALAALGGLAIAAGHAARTRRAYLAEVEARALDAEAGRDAEAARRVTEERLRIARDLHDRLGHQLTLIYVQAGLAAHVLPDPPPQAADALAHIRSASKTALSELGDTIGLLRRPDEPAAPVDPDAALARLADLLGTFRRAGLDITEHVDGLARPLPAAADAVAYRVVQEALVNVRKHAGATSVHLKVSYHPDAVRIVVENTEPAVRPEPAPPGGHGLTGLDERIRVLGGSLRTGPRPDGGFRVSAVLPLTTARLAGTR</sequence>
<keyword evidence="6 13" id="KW-0418">Kinase</keyword>
<dbReference type="GO" id="GO:0000155">
    <property type="term" value="F:phosphorelay sensor kinase activity"/>
    <property type="evidence" value="ECO:0007669"/>
    <property type="project" value="InterPro"/>
</dbReference>
<dbReference type="EMBL" id="FRCS01000004">
    <property type="protein sequence ID" value="SHN26512.1"/>
    <property type="molecule type" value="Genomic_DNA"/>
</dbReference>
<feature type="transmembrane region" description="Helical" evidence="9">
    <location>
        <begin position="16"/>
        <end position="35"/>
    </location>
</feature>
<dbReference type="Pfam" id="PF23539">
    <property type="entry name" value="DUF7134"/>
    <property type="match status" value="1"/>
</dbReference>
<accession>A0A1M7Q7W5</accession>
<evidence type="ECO:0000313" key="13">
    <source>
        <dbReference type="EMBL" id="SHN26512.1"/>
    </source>
</evidence>
<evidence type="ECO:0000259" key="11">
    <source>
        <dbReference type="Pfam" id="PF07730"/>
    </source>
</evidence>
<keyword evidence="9" id="KW-0472">Membrane</keyword>
<feature type="transmembrane region" description="Helical" evidence="9">
    <location>
        <begin position="110"/>
        <end position="128"/>
    </location>
</feature>
<proteinExistence type="predicted"/>
<evidence type="ECO:0000259" key="12">
    <source>
        <dbReference type="Pfam" id="PF23539"/>
    </source>
</evidence>
<dbReference type="CDD" id="cd16917">
    <property type="entry name" value="HATPase_UhpB-NarQ-NarX-like"/>
    <property type="match status" value="1"/>
</dbReference>
<dbReference type="Gene3D" id="1.20.5.1930">
    <property type="match status" value="1"/>
</dbReference>
<evidence type="ECO:0000256" key="8">
    <source>
        <dbReference type="ARBA" id="ARBA00023012"/>
    </source>
</evidence>